<dbReference type="PANTHER" id="PTHR48105">
    <property type="entry name" value="THIOREDOXIN REDUCTASE 1-RELATED-RELATED"/>
    <property type="match status" value="1"/>
</dbReference>
<dbReference type="Proteomes" id="UP000316726">
    <property type="component" value="Chromosome 11"/>
</dbReference>
<protein>
    <submittedName>
        <fullName evidence="6">Thioredoxin reductase</fullName>
    </submittedName>
</protein>
<dbReference type="EMBL" id="CP031044">
    <property type="protein sequence ID" value="QDZ23643.1"/>
    <property type="molecule type" value="Genomic_DNA"/>
</dbReference>
<evidence type="ECO:0000256" key="1">
    <source>
        <dbReference type="ARBA" id="ARBA00009333"/>
    </source>
</evidence>
<reference evidence="6 7" key="1">
    <citation type="submission" date="2018-07" db="EMBL/GenBank/DDBJ databases">
        <title>The complete nuclear genome of the prasinophyte Chloropicon primus (CCMP1205).</title>
        <authorList>
            <person name="Pombert J.-F."/>
            <person name="Otis C."/>
            <person name="Turmel M."/>
            <person name="Lemieux C."/>
        </authorList>
    </citation>
    <scope>NUCLEOTIDE SEQUENCE [LARGE SCALE GENOMIC DNA]</scope>
    <source>
        <strain evidence="6 7">CCMP1205</strain>
    </source>
</reference>
<keyword evidence="2" id="KW-0285">Flavoprotein</keyword>
<evidence type="ECO:0000256" key="3">
    <source>
        <dbReference type="ARBA" id="ARBA00023002"/>
    </source>
</evidence>
<comment type="similarity">
    <text evidence="1">Belongs to the class-II pyridine nucleotide-disulfide oxidoreductase family.</text>
</comment>
<dbReference type="InterPro" id="IPR036188">
    <property type="entry name" value="FAD/NAD-bd_sf"/>
</dbReference>
<dbReference type="SUPFAM" id="SSF51905">
    <property type="entry name" value="FAD/NAD(P)-binding domain"/>
    <property type="match status" value="1"/>
</dbReference>
<organism evidence="6 7">
    <name type="scientific">Chloropicon primus</name>
    <dbReference type="NCBI Taxonomy" id="1764295"/>
    <lineage>
        <taxon>Eukaryota</taxon>
        <taxon>Viridiplantae</taxon>
        <taxon>Chlorophyta</taxon>
        <taxon>Chloropicophyceae</taxon>
        <taxon>Chloropicales</taxon>
        <taxon>Chloropicaceae</taxon>
        <taxon>Chloropicon</taxon>
    </lineage>
</organism>
<dbReference type="STRING" id="1764295.A0A5B8MSZ1"/>
<evidence type="ECO:0000256" key="2">
    <source>
        <dbReference type="ARBA" id="ARBA00022630"/>
    </source>
</evidence>
<evidence type="ECO:0000256" key="4">
    <source>
        <dbReference type="SAM" id="MobiDB-lite"/>
    </source>
</evidence>
<keyword evidence="3" id="KW-0560">Oxidoreductase</keyword>
<proteinExistence type="inferred from homology"/>
<dbReference type="PRINTS" id="PR00469">
    <property type="entry name" value="PNDRDTASEII"/>
</dbReference>
<keyword evidence="7" id="KW-1185">Reference proteome</keyword>
<accession>A0A5B8MSZ1</accession>
<dbReference type="Pfam" id="PF07992">
    <property type="entry name" value="Pyr_redox_2"/>
    <property type="match status" value="1"/>
</dbReference>
<evidence type="ECO:0000313" key="6">
    <source>
        <dbReference type="EMBL" id="QDZ23643.1"/>
    </source>
</evidence>
<sequence length="347" mass="37316">MRGGMQRQWGGSTSGRRIGPVAVSKPEEVECDVCIVGGGPAGCTCALYTSRADLKTIVLDKNNTTGALAITSTIANYPGVDKTMPGQQLLDEMVKQAVDYGTDYRRAQVFLVDSQGEYKYVYTPDVTFKARALVLASGAMGRKASFKGEDTYLGRGVSYCATCDGAFYRGAEVAVVGVTQEAVEEAQFLTKFAGTVHWITGKDPTGVPFADDLLACDNVKHWKSSRLLSIDGDDSGVTGVVFKQRDVEEPEQLAVTGVFVYVAGQLPITDFCQASGLEFNKEGNHESGIKVNEEMATNQPGVYAIGDIRNTPYKQVVVAAADGCIAAMAIDKYLKGRKNVKVDWVHT</sequence>
<dbReference type="GO" id="GO:0097237">
    <property type="term" value="P:cellular response to toxic substance"/>
    <property type="evidence" value="ECO:0007669"/>
    <property type="project" value="UniProtKB-ARBA"/>
</dbReference>
<dbReference type="InterPro" id="IPR050097">
    <property type="entry name" value="Ferredoxin-NADP_redctase_2"/>
</dbReference>
<name>A0A5B8MSZ1_9CHLO</name>
<gene>
    <name evidence="6" type="ORF">A3770_11p61610</name>
</gene>
<feature type="region of interest" description="Disordered" evidence="4">
    <location>
        <begin position="1"/>
        <end position="21"/>
    </location>
</feature>
<dbReference type="Gene3D" id="3.50.50.60">
    <property type="entry name" value="FAD/NAD(P)-binding domain"/>
    <property type="match status" value="2"/>
</dbReference>
<dbReference type="InterPro" id="IPR023753">
    <property type="entry name" value="FAD/NAD-binding_dom"/>
</dbReference>
<dbReference type="PRINTS" id="PR00368">
    <property type="entry name" value="FADPNR"/>
</dbReference>
<evidence type="ECO:0000313" key="7">
    <source>
        <dbReference type="Proteomes" id="UP000316726"/>
    </source>
</evidence>
<dbReference type="OrthoDB" id="371245at2759"/>
<feature type="domain" description="FAD/NAD(P)-binding" evidence="5">
    <location>
        <begin position="32"/>
        <end position="323"/>
    </location>
</feature>
<dbReference type="GO" id="GO:0016491">
    <property type="term" value="F:oxidoreductase activity"/>
    <property type="evidence" value="ECO:0007669"/>
    <property type="project" value="UniProtKB-KW"/>
</dbReference>
<dbReference type="AlphaFoldDB" id="A0A5B8MSZ1"/>
<evidence type="ECO:0000259" key="5">
    <source>
        <dbReference type="Pfam" id="PF07992"/>
    </source>
</evidence>